<evidence type="ECO:0000256" key="1">
    <source>
        <dbReference type="ARBA" id="ARBA00008668"/>
    </source>
</evidence>
<sequence precursor="true">MKNVLAIALILVTSAVCQAQEEAVVVGLIGDSTVAVQSGWGPAFAERFDRRAKILNYAKNGATLQSLSKKLDDLVRLKPDYVLIQFGHNDQKRYDTTVYSDHLRSYVQRIRKSGGKAVIVSSVTRRSFGADGKIVSNLIKNEKYSFQGTLTDYANAAEAVAGELNLPFIDLHRSSIAHHNKIGRQQSMAYNFKEGDTTHFNQKGAEAITDLILDELKTEVPELATFLKVAGPQTNESNQPL</sequence>
<dbReference type="EC" id="3.1.1.-" evidence="5"/>
<dbReference type="AlphaFoldDB" id="A0A518I2Y4"/>
<name>A0A518I2Y4_9BACT</name>
<dbReference type="InterPro" id="IPR037459">
    <property type="entry name" value="RhgT-like"/>
</dbReference>
<dbReference type="EMBL" id="CP037423">
    <property type="protein sequence ID" value="QDV47473.1"/>
    <property type="molecule type" value="Genomic_DNA"/>
</dbReference>
<evidence type="ECO:0000256" key="3">
    <source>
        <dbReference type="SAM" id="SignalP"/>
    </source>
</evidence>
<organism evidence="5 6">
    <name type="scientific">Stieleria neptunia</name>
    <dbReference type="NCBI Taxonomy" id="2527979"/>
    <lineage>
        <taxon>Bacteria</taxon>
        <taxon>Pseudomonadati</taxon>
        <taxon>Planctomycetota</taxon>
        <taxon>Planctomycetia</taxon>
        <taxon>Pirellulales</taxon>
        <taxon>Pirellulaceae</taxon>
        <taxon>Stieleria</taxon>
    </lineage>
</organism>
<accession>A0A518I2Y4</accession>
<reference evidence="5 6" key="1">
    <citation type="submission" date="2019-03" db="EMBL/GenBank/DDBJ databases">
        <title>Deep-cultivation of Planctomycetes and their phenomic and genomic characterization uncovers novel biology.</title>
        <authorList>
            <person name="Wiegand S."/>
            <person name="Jogler M."/>
            <person name="Boedeker C."/>
            <person name="Pinto D."/>
            <person name="Vollmers J."/>
            <person name="Rivas-Marin E."/>
            <person name="Kohn T."/>
            <person name="Peeters S.H."/>
            <person name="Heuer A."/>
            <person name="Rast P."/>
            <person name="Oberbeckmann S."/>
            <person name="Bunk B."/>
            <person name="Jeske O."/>
            <person name="Meyerdierks A."/>
            <person name="Storesund J.E."/>
            <person name="Kallscheuer N."/>
            <person name="Luecker S."/>
            <person name="Lage O.M."/>
            <person name="Pohl T."/>
            <person name="Merkel B.J."/>
            <person name="Hornburger P."/>
            <person name="Mueller R.-W."/>
            <person name="Bruemmer F."/>
            <person name="Labrenz M."/>
            <person name="Spormann A.M."/>
            <person name="Op den Camp H."/>
            <person name="Overmann J."/>
            <person name="Amann R."/>
            <person name="Jetten M.S.M."/>
            <person name="Mascher T."/>
            <person name="Medema M.H."/>
            <person name="Devos D.P."/>
            <person name="Kaster A.-K."/>
            <person name="Ovreas L."/>
            <person name="Rohde M."/>
            <person name="Galperin M.Y."/>
            <person name="Jogler C."/>
        </authorList>
    </citation>
    <scope>NUCLEOTIDE SEQUENCE [LARGE SCALE GENOMIC DNA]</scope>
    <source>
        <strain evidence="5 6">Enr13</strain>
    </source>
</reference>
<dbReference type="OrthoDB" id="9807041at2"/>
<evidence type="ECO:0000313" key="6">
    <source>
        <dbReference type="Proteomes" id="UP000319004"/>
    </source>
</evidence>
<evidence type="ECO:0000256" key="2">
    <source>
        <dbReference type="ARBA" id="ARBA00022801"/>
    </source>
</evidence>
<dbReference type="RefSeq" id="WP_145391601.1">
    <property type="nucleotide sequence ID" value="NZ_CP037423.1"/>
</dbReference>
<proteinExistence type="inferred from homology"/>
<dbReference type="PANTHER" id="PTHR43695">
    <property type="entry name" value="PUTATIVE (AFU_ORTHOLOGUE AFUA_2G17250)-RELATED"/>
    <property type="match status" value="1"/>
</dbReference>
<evidence type="ECO:0000259" key="4">
    <source>
        <dbReference type="Pfam" id="PF13472"/>
    </source>
</evidence>
<dbReference type="InterPro" id="IPR013830">
    <property type="entry name" value="SGNH_hydro"/>
</dbReference>
<evidence type="ECO:0000313" key="5">
    <source>
        <dbReference type="EMBL" id="QDV47473.1"/>
    </source>
</evidence>
<gene>
    <name evidence="5" type="primary">rhgT</name>
    <name evidence="5" type="ORF">Enr13x_73820</name>
</gene>
<dbReference type="Proteomes" id="UP000319004">
    <property type="component" value="Chromosome"/>
</dbReference>
<feature type="signal peptide" evidence="3">
    <location>
        <begin position="1"/>
        <end position="19"/>
    </location>
</feature>
<dbReference type="KEGG" id="snep:Enr13x_73820"/>
<dbReference type="Gene3D" id="3.40.50.1110">
    <property type="entry name" value="SGNH hydrolase"/>
    <property type="match status" value="1"/>
</dbReference>
<dbReference type="Pfam" id="PF13472">
    <property type="entry name" value="Lipase_GDSL_2"/>
    <property type="match status" value="1"/>
</dbReference>
<dbReference type="SUPFAM" id="SSF52266">
    <property type="entry name" value="SGNH hydrolase"/>
    <property type="match status" value="1"/>
</dbReference>
<dbReference type="PANTHER" id="PTHR43695:SF1">
    <property type="entry name" value="RHAMNOGALACTURONAN ACETYLESTERASE"/>
    <property type="match status" value="1"/>
</dbReference>
<dbReference type="InterPro" id="IPR036514">
    <property type="entry name" value="SGNH_hydro_sf"/>
</dbReference>
<dbReference type="GO" id="GO:0016788">
    <property type="term" value="F:hydrolase activity, acting on ester bonds"/>
    <property type="evidence" value="ECO:0007669"/>
    <property type="project" value="UniProtKB-ARBA"/>
</dbReference>
<keyword evidence="3" id="KW-0732">Signal</keyword>
<keyword evidence="6" id="KW-1185">Reference proteome</keyword>
<protein>
    <submittedName>
        <fullName evidence="5">Rhamnogalacturonan acetylesterase RhgT</fullName>
        <ecNumber evidence="5">3.1.1.-</ecNumber>
    </submittedName>
</protein>
<feature type="domain" description="SGNH hydrolase-type esterase" evidence="4">
    <location>
        <begin position="29"/>
        <end position="206"/>
    </location>
</feature>
<keyword evidence="2 5" id="KW-0378">Hydrolase</keyword>
<feature type="chain" id="PRO_5021999257" evidence="3">
    <location>
        <begin position="20"/>
        <end position="241"/>
    </location>
</feature>
<dbReference type="CDD" id="cd01821">
    <property type="entry name" value="Rhamnogalacturan_acetylesterase_like"/>
    <property type="match status" value="1"/>
</dbReference>
<comment type="similarity">
    <text evidence="1">Belongs to the 'GDSL' lipolytic enzyme family.</text>
</comment>